<reference evidence="3 4" key="1">
    <citation type="submission" date="2020-04" db="EMBL/GenBank/DDBJ databases">
        <title>Advantages and limits of metagenomic assembly and binning of a giant virus.</title>
        <authorList>
            <person name="Schulz F."/>
            <person name="Andreani J."/>
            <person name="Francis R."/>
            <person name="Boudjemaa H."/>
            <person name="Bou Khalil J.Y."/>
            <person name="Lee J."/>
            <person name="La Scola B."/>
            <person name="Woyke T."/>
        </authorList>
    </citation>
    <scope>NUCLEOTIDE SEQUENCE [LARGE SCALE GENOMIC DNA]</scope>
    <source>
        <strain evidence="3 4">FV1/VV64</strain>
    </source>
</reference>
<dbReference type="InterPro" id="IPR003497">
    <property type="entry name" value="BRO_N_domain"/>
</dbReference>
<accession>A0A7D3QVC2</accession>
<dbReference type="Pfam" id="PF02498">
    <property type="entry name" value="Bro-N"/>
    <property type="match status" value="1"/>
</dbReference>
<evidence type="ECO:0000256" key="1">
    <source>
        <dbReference type="SAM" id="Coils"/>
    </source>
</evidence>
<protein>
    <submittedName>
        <fullName evidence="3">BRO N-terminal domain-containing protein</fullName>
    </submittedName>
</protein>
<organism evidence="3 4">
    <name type="scientific">Fadolivirus FV1/VV64</name>
    <dbReference type="NCBI Taxonomy" id="3070911"/>
    <lineage>
        <taxon>Viruses</taxon>
        <taxon>Varidnaviria</taxon>
        <taxon>Bamfordvirae</taxon>
        <taxon>Nucleocytoviricota</taxon>
        <taxon>Megaviricetes</taxon>
        <taxon>Imitervirales</taxon>
        <taxon>Mimiviridae</taxon>
        <taxon>Klosneuvirinae</taxon>
        <taxon>Fadolivirus</taxon>
        <taxon>Fadolivirus algeromassiliense</taxon>
    </lineage>
</organism>
<evidence type="ECO:0000313" key="3">
    <source>
        <dbReference type="EMBL" id="QKF94783.1"/>
    </source>
</evidence>
<evidence type="ECO:0000259" key="2">
    <source>
        <dbReference type="PROSITE" id="PS51750"/>
    </source>
</evidence>
<name>A0A7D3QVC2_9VIRU</name>
<feature type="domain" description="Bro-N" evidence="2">
    <location>
        <begin position="118"/>
        <end position="228"/>
    </location>
</feature>
<keyword evidence="1" id="KW-0175">Coiled coil</keyword>
<proteinExistence type="predicted"/>
<dbReference type="Proteomes" id="UP001162001">
    <property type="component" value="Segment"/>
</dbReference>
<gene>
    <name evidence="3" type="ORF">Fadolivirus_1_1325</name>
</gene>
<dbReference type="EMBL" id="MT418680">
    <property type="protein sequence ID" value="QKF94783.1"/>
    <property type="molecule type" value="Genomic_DNA"/>
</dbReference>
<keyword evidence="4" id="KW-1185">Reference proteome</keyword>
<dbReference type="PROSITE" id="PS51750">
    <property type="entry name" value="BRO_N"/>
    <property type="match status" value="1"/>
</dbReference>
<evidence type="ECO:0000313" key="4">
    <source>
        <dbReference type="Proteomes" id="UP001162001"/>
    </source>
</evidence>
<feature type="coiled-coil region" evidence="1">
    <location>
        <begin position="373"/>
        <end position="416"/>
    </location>
</feature>
<sequence>MPQIDTLTINNNQYYKADDVYSINPAFFYGCASNPRNIVTKKNLSADLYIYVKQKDNNWELSDKSYCRAKLLLSKLWVDANVKGIADSNDTKDIKNDVEMGPPEIILNDDEYFTGCDSTKLKIKIRGNREKKEFYFSVQDVAKAFELPQLNKTIIDNRNDGYQKDIHYKYFTFTKVGSTNSQESKNKFMYLTYKGLIRCLYVSKSKNADKFQDWATNILFTHQFGSEADKTNLASKLLGVHVDAVKEVFKTSTTPIPCVYLFTLGTVKNLRKSMKLDNKFTDNMIVCKYGKTDSLVRRTGEHISTYGSIKGCQLMLRFYSYIDPKNITEAENYIKDQMNAINAHITYENHKELIVLDPKVLNDKINTHFTMMAKAFAGCIAELQAKIKDLENQLLIEKERHKNEMLQNKYVVLEKDREIDELKSKHEIELLKKELEWIKKGNK</sequence>